<keyword evidence="5" id="KW-0472">Membrane</keyword>
<dbReference type="CDD" id="cd06565">
    <property type="entry name" value="GH20_GcnA-like"/>
    <property type="match status" value="1"/>
</dbReference>
<gene>
    <name evidence="7" type="ORF">RR46_14374</name>
</gene>
<protein>
    <recommendedName>
        <fullName evidence="3">beta-N-acetylhexosaminidase</fullName>
        <ecNumber evidence="3">3.2.1.52</ecNumber>
    </recommendedName>
</protein>
<evidence type="ECO:0000256" key="3">
    <source>
        <dbReference type="ARBA" id="ARBA00012663"/>
    </source>
</evidence>
<proteinExistence type="inferred from homology"/>
<evidence type="ECO:0000256" key="1">
    <source>
        <dbReference type="ARBA" id="ARBA00001231"/>
    </source>
</evidence>
<evidence type="ECO:0000259" key="6">
    <source>
        <dbReference type="Pfam" id="PF00728"/>
    </source>
</evidence>
<dbReference type="STRING" id="66420.A0A194PJD8"/>
<reference evidence="7 8" key="1">
    <citation type="journal article" date="2015" name="Nat. Commun.">
        <title>Outbred genome sequencing and CRISPR/Cas9 gene editing in butterflies.</title>
        <authorList>
            <person name="Li X."/>
            <person name="Fan D."/>
            <person name="Zhang W."/>
            <person name="Liu G."/>
            <person name="Zhang L."/>
            <person name="Zhao L."/>
            <person name="Fang X."/>
            <person name="Chen L."/>
            <person name="Dong Y."/>
            <person name="Chen Y."/>
            <person name="Ding Y."/>
            <person name="Zhao R."/>
            <person name="Feng M."/>
            <person name="Zhu Y."/>
            <person name="Feng Y."/>
            <person name="Jiang X."/>
            <person name="Zhu D."/>
            <person name="Xiang H."/>
            <person name="Feng X."/>
            <person name="Li S."/>
            <person name="Wang J."/>
            <person name="Zhang G."/>
            <person name="Kronforst M.R."/>
            <person name="Wang W."/>
        </authorList>
    </citation>
    <scope>NUCLEOTIDE SEQUENCE [LARGE SCALE GENOMIC DNA]</scope>
    <source>
        <strain evidence="7">Ya'a_city_454_Px</strain>
        <tissue evidence="7">Whole body</tissue>
    </source>
</reference>
<keyword evidence="8" id="KW-1185">Reference proteome</keyword>
<comment type="catalytic activity">
    <reaction evidence="1">
        <text>Hydrolysis of terminal non-reducing N-acetyl-D-hexosamine residues in N-acetyl-beta-D-hexosaminides.</text>
        <dbReference type="EC" id="3.2.1.52"/>
    </reaction>
</comment>
<dbReference type="PANTHER" id="PTHR21040:SF8">
    <property type="entry name" value="BCDNA.GH04120"/>
    <property type="match status" value="1"/>
</dbReference>
<dbReference type="InterPro" id="IPR017853">
    <property type="entry name" value="GH"/>
</dbReference>
<dbReference type="EC" id="3.2.1.52" evidence="3"/>
<comment type="similarity">
    <text evidence="2">Belongs to the glycosyl hydrolase 20 family.</text>
</comment>
<dbReference type="InterPro" id="IPR038901">
    <property type="entry name" value="HEXDC-like"/>
</dbReference>
<keyword evidence="5" id="KW-0812">Transmembrane</keyword>
<accession>A0A194PJD8</accession>
<evidence type="ECO:0000256" key="2">
    <source>
        <dbReference type="ARBA" id="ARBA00006285"/>
    </source>
</evidence>
<dbReference type="PANTHER" id="PTHR21040">
    <property type="entry name" value="BCDNA.GH04120"/>
    <property type="match status" value="1"/>
</dbReference>
<dbReference type="AlphaFoldDB" id="A0A194PJD8"/>
<evidence type="ECO:0000313" key="7">
    <source>
        <dbReference type="EMBL" id="KPI93153.1"/>
    </source>
</evidence>
<keyword evidence="4" id="KW-0378">Hydrolase</keyword>
<dbReference type="GO" id="GO:0005975">
    <property type="term" value="P:carbohydrate metabolic process"/>
    <property type="evidence" value="ECO:0007669"/>
    <property type="project" value="InterPro"/>
</dbReference>
<name>A0A194PJD8_PAPXU</name>
<sequence length="498" mass="56590">MDWLKDVEFCGYLIYAIGQALVVAAIVHFDLKGAPLKIDYLASVFKSIKSWGATGILLEWEDTFPYISNLKDIGSQRSTNGCGGDGLYSVDDVQTIFRLAKENGLEVIQLIQTIGHLEFVLKHPAHSKLREAPHSPAVLCPTKPESLELVTTMLQQVIDAQPDAKYIHIGADEVWHSGVCDECKSVAASSEHGTVSLYLQHIQNVILFIKEKKSDLIVLMWEDMLRTMKYEVLKAYNLGDLVQPVVWHYNQGHCFELTPNMWETYRHVFSKVWIASAFKGANGGSQVLSPASRYVSNHHGWLREIEKNAFSFDFVGIILTGWSRYDHYSTLCELLPVSLPSLKCCLNYFFKRDPILPEVEDVIPEPQWPGGELARWVHCFVVLKERCFSFIHGDQVATWLNKWQIDNEFTNPLQVQNIMQFSKHLLSDVLELEEMMTPLLHEITGKRSVEEWLGTFLKPVVLELTDIHTTAVTRFNAGASVQPKCTHTETELELKPTE</sequence>
<feature type="domain" description="Glycoside hydrolase family 20 catalytic" evidence="6">
    <location>
        <begin position="65"/>
        <end position="234"/>
    </location>
</feature>
<dbReference type="Gene3D" id="3.20.20.80">
    <property type="entry name" value="Glycosidases"/>
    <property type="match status" value="1"/>
</dbReference>
<keyword evidence="5" id="KW-1133">Transmembrane helix</keyword>
<dbReference type="GO" id="GO:0004563">
    <property type="term" value="F:beta-N-acetylhexosaminidase activity"/>
    <property type="evidence" value="ECO:0007669"/>
    <property type="project" value="UniProtKB-EC"/>
</dbReference>
<dbReference type="Pfam" id="PF00728">
    <property type="entry name" value="Glyco_hydro_20"/>
    <property type="match status" value="1"/>
</dbReference>
<dbReference type="InterPro" id="IPR015883">
    <property type="entry name" value="Glyco_hydro_20_cat"/>
</dbReference>
<organism evidence="7 8">
    <name type="scientific">Papilio xuthus</name>
    <name type="common">Asian swallowtail butterfly</name>
    <dbReference type="NCBI Taxonomy" id="66420"/>
    <lineage>
        <taxon>Eukaryota</taxon>
        <taxon>Metazoa</taxon>
        <taxon>Ecdysozoa</taxon>
        <taxon>Arthropoda</taxon>
        <taxon>Hexapoda</taxon>
        <taxon>Insecta</taxon>
        <taxon>Pterygota</taxon>
        <taxon>Neoptera</taxon>
        <taxon>Endopterygota</taxon>
        <taxon>Lepidoptera</taxon>
        <taxon>Glossata</taxon>
        <taxon>Ditrysia</taxon>
        <taxon>Papilionoidea</taxon>
        <taxon>Papilionidae</taxon>
        <taxon>Papilioninae</taxon>
        <taxon>Papilio</taxon>
    </lineage>
</organism>
<dbReference type="SUPFAM" id="SSF51445">
    <property type="entry name" value="(Trans)glycosidases"/>
    <property type="match status" value="1"/>
</dbReference>
<evidence type="ECO:0000313" key="8">
    <source>
        <dbReference type="Proteomes" id="UP000053268"/>
    </source>
</evidence>
<feature type="transmembrane region" description="Helical" evidence="5">
    <location>
        <begin position="12"/>
        <end position="31"/>
    </location>
</feature>
<dbReference type="EMBL" id="KQ459603">
    <property type="protein sequence ID" value="KPI93153.1"/>
    <property type="molecule type" value="Genomic_DNA"/>
</dbReference>
<evidence type="ECO:0000256" key="5">
    <source>
        <dbReference type="SAM" id="Phobius"/>
    </source>
</evidence>
<evidence type="ECO:0000256" key="4">
    <source>
        <dbReference type="ARBA" id="ARBA00022801"/>
    </source>
</evidence>
<dbReference type="Proteomes" id="UP000053268">
    <property type="component" value="Unassembled WGS sequence"/>
</dbReference>